<comment type="caution">
    <text evidence="1">The sequence shown here is derived from an EMBL/GenBank/DDBJ whole genome shotgun (WGS) entry which is preliminary data.</text>
</comment>
<dbReference type="AlphaFoldDB" id="A0A543NLZ7"/>
<proteinExistence type="predicted"/>
<evidence type="ECO:0000313" key="1">
    <source>
        <dbReference type="EMBL" id="TQN32861.1"/>
    </source>
</evidence>
<organism evidence="1 2">
    <name type="scientific">Haloactinospora alba</name>
    <dbReference type="NCBI Taxonomy" id="405555"/>
    <lineage>
        <taxon>Bacteria</taxon>
        <taxon>Bacillati</taxon>
        <taxon>Actinomycetota</taxon>
        <taxon>Actinomycetes</taxon>
        <taxon>Streptosporangiales</taxon>
        <taxon>Nocardiopsidaceae</taxon>
        <taxon>Haloactinospora</taxon>
    </lineage>
</organism>
<accession>A0A543NLZ7</accession>
<dbReference type="OrthoDB" id="3436396at2"/>
<name>A0A543NLZ7_9ACTN</name>
<dbReference type="EMBL" id="VFQC01000001">
    <property type="protein sequence ID" value="TQN32861.1"/>
    <property type="molecule type" value="Genomic_DNA"/>
</dbReference>
<keyword evidence="2" id="KW-1185">Reference proteome</keyword>
<reference evidence="1 2" key="1">
    <citation type="submission" date="2019-06" db="EMBL/GenBank/DDBJ databases">
        <title>Sequencing the genomes of 1000 actinobacteria strains.</title>
        <authorList>
            <person name="Klenk H.-P."/>
        </authorList>
    </citation>
    <scope>NUCLEOTIDE SEQUENCE [LARGE SCALE GENOMIC DNA]</scope>
    <source>
        <strain evidence="1 2">DSM 45015</strain>
    </source>
</reference>
<dbReference type="RefSeq" id="WP_141924309.1">
    <property type="nucleotide sequence ID" value="NZ_VFQC01000001.1"/>
</dbReference>
<dbReference type="Proteomes" id="UP000317422">
    <property type="component" value="Unassembled WGS sequence"/>
</dbReference>
<sequence>MAISVPTESYIEGEVHFSEEGYEEMVMEACEYLENTDCGLRVRGFGEDWPVDVGYDLSTVMEELPDLIESIRATGSGEIDFYAQGMERTLSFSTNGEEVEITCASTTSWRPDPRTEKMGTSELDRMLVSLAVNFGRSVEFISPPLSEREPFASWKNGVV</sequence>
<protein>
    <submittedName>
        <fullName evidence="1">Uncharacterized protein</fullName>
    </submittedName>
</protein>
<evidence type="ECO:0000313" key="2">
    <source>
        <dbReference type="Proteomes" id="UP000317422"/>
    </source>
</evidence>
<gene>
    <name evidence="1" type="ORF">FHX37_2847</name>
</gene>